<organism evidence="2 3">
    <name type="scientific">Lingula anatina</name>
    <name type="common">Brachiopod</name>
    <name type="synonym">Lingula unguis</name>
    <dbReference type="NCBI Taxonomy" id="7574"/>
    <lineage>
        <taxon>Eukaryota</taxon>
        <taxon>Metazoa</taxon>
        <taxon>Spiralia</taxon>
        <taxon>Lophotrochozoa</taxon>
        <taxon>Brachiopoda</taxon>
        <taxon>Linguliformea</taxon>
        <taxon>Lingulata</taxon>
        <taxon>Lingulida</taxon>
        <taxon>Linguloidea</taxon>
        <taxon>Lingulidae</taxon>
        <taxon>Lingula</taxon>
    </lineage>
</organism>
<evidence type="ECO:0000313" key="3">
    <source>
        <dbReference type="RefSeq" id="XP_013379666.1"/>
    </source>
</evidence>
<dbReference type="KEGG" id="lak:106151112"/>
<feature type="compositionally biased region" description="Polar residues" evidence="1">
    <location>
        <begin position="284"/>
        <end position="297"/>
    </location>
</feature>
<evidence type="ECO:0000313" key="4">
    <source>
        <dbReference type="RefSeq" id="XP_013379673.1"/>
    </source>
</evidence>
<keyword evidence="2" id="KW-1185">Reference proteome</keyword>
<gene>
    <name evidence="3 4 5 6" type="primary">LOC106151112</name>
</gene>
<sequence length="429" mass="48003">MHGKDKNQPGPGNLGKAVVTKLTNYTGLAGRHSETGLTTALNAAAATMLDSKINVVESQHKKELHVLQERRKSMESSMLAYSERMRQIAIARTNEPASKTQSKGGLLSLKFKSSNGGHRTEDGSIYRTKSLDFTHMVSPGLQKVSHDKLRNSENLSSHEVQSNTNTHEANFKRHAQLPAIKKGIKHASELGELTKFERENLDQNLPVDILISPPSADEFDPYPQIAPFPDIPNSENSESQEMHSFNSEKDYYKKERMTYVWKPQKTKTKVNNKRTEDVSASGRALNQVQSPKQNVQTPRVRKTSIKPVISHHLFKYSEAVNSFLLDTTNTNSTEKKRNGFNHGNGNIELEINTEFFQSVHKNKPSPPASDRHQLKGALSAPSLTTPASPPTPVNEEQTERRRVLSFSDSDRLHVFNSRLPVNTLHSNDS</sequence>
<accession>A0A1S3GXS5</accession>
<feature type="compositionally biased region" description="Basic and acidic residues" evidence="1">
    <location>
        <begin position="397"/>
        <end position="407"/>
    </location>
</feature>
<protein>
    <submittedName>
        <fullName evidence="3 4">Uncharacterized protein LOC106151112</fullName>
    </submittedName>
</protein>
<evidence type="ECO:0000313" key="6">
    <source>
        <dbReference type="RefSeq" id="XP_013379689.1"/>
    </source>
</evidence>
<dbReference type="RefSeq" id="XP_013379680.1">
    <property type="nucleotide sequence ID" value="XM_013524226.2"/>
</dbReference>
<evidence type="ECO:0000256" key="1">
    <source>
        <dbReference type="SAM" id="MobiDB-lite"/>
    </source>
</evidence>
<feature type="region of interest" description="Disordered" evidence="1">
    <location>
        <begin position="265"/>
        <end position="301"/>
    </location>
</feature>
<dbReference type="AlphaFoldDB" id="A0A1S3GXS5"/>
<name>A0A1S3GXS5_LINAN</name>
<dbReference type="RefSeq" id="XP_013379673.1">
    <property type="nucleotide sequence ID" value="XM_013524219.1"/>
</dbReference>
<feature type="region of interest" description="Disordered" evidence="1">
    <location>
        <begin position="379"/>
        <end position="407"/>
    </location>
</feature>
<dbReference type="RefSeq" id="XP_013379689.1">
    <property type="nucleotide sequence ID" value="XM_013524235.1"/>
</dbReference>
<dbReference type="Proteomes" id="UP000085678">
    <property type="component" value="Unplaced"/>
</dbReference>
<proteinExistence type="predicted"/>
<dbReference type="GeneID" id="106151112"/>
<dbReference type="RefSeq" id="XP_013379666.1">
    <property type="nucleotide sequence ID" value="XM_013524212.1"/>
</dbReference>
<evidence type="ECO:0000313" key="2">
    <source>
        <dbReference type="Proteomes" id="UP000085678"/>
    </source>
</evidence>
<reference evidence="3 4" key="1">
    <citation type="submission" date="2025-04" db="UniProtKB">
        <authorList>
            <consortium name="RefSeq"/>
        </authorList>
    </citation>
    <scope>IDENTIFICATION</scope>
    <source>
        <tissue evidence="3 4">Gonads</tissue>
    </source>
</reference>
<evidence type="ECO:0000313" key="5">
    <source>
        <dbReference type="RefSeq" id="XP_013379680.1"/>
    </source>
</evidence>
<dbReference type="OrthoDB" id="6157734at2759"/>